<gene>
    <name evidence="2" type="ORF">DFQ09_103123</name>
</gene>
<dbReference type="EMBL" id="QREI01000003">
    <property type="protein sequence ID" value="REE24817.1"/>
    <property type="molecule type" value="Genomic_DNA"/>
</dbReference>
<organism evidence="2 3">
    <name type="scientific">Winogradskyella pacifica</name>
    <dbReference type="NCBI Taxonomy" id="664642"/>
    <lineage>
        <taxon>Bacteria</taxon>
        <taxon>Pseudomonadati</taxon>
        <taxon>Bacteroidota</taxon>
        <taxon>Flavobacteriia</taxon>
        <taxon>Flavobacteriales</taxon>
        <taxon>Flavobacteriaceae</taxon>
        <taxon>Winogradskyella</taxon>
    </lineage>
</organism>
<dbReference type="InterPro" id="IPR046341">
    <property type="entry name" value="SET_dom_sf"/>
</dbReference>
<dbReference type="Pfam" id="PF00856">
    <property type="entry name" value="SET"/>
    <property type="match status" value="1"/>
</dbReference>
<reference evidence="2 3" key="1">
    <citation type="submission" date="2018-07" db="EMBL/GenBank/DDBJ databases">
        <title>Genomic Encyclopedia of Type Strains, Phase III (KMG-III): the genomes of soil and plant-associated and newly described type strains.</title>
        <authorList>
            <person name="Whitman W."/>
        </authorList>
    </citation>
    <scope>NUCLEOTIDE SEQUENCE [LARGE SCALE GENOMIC DNA]</scope>
    <source>
        <strain evidence="2 3">CECT 7948</strain>
    </source>
</reference>
<dbReference type="SUPFAM" id="SSF82199">
    <property type="entry name" value="SET domain"/>
    <property type="match status" value="1"/>
</dbReference>
<proteinExistence type="predicted"/>
<evidence type="ECO:0000313" key="3">
    <source>
        <dbReference type="Proteomes" id="UP000256919"/>
    </source>
</evidence>
<protein>
    <recommendedName>
        <fullName evidence="1">SET domain-containing protein</fullName>
    </recommendedName>
</protein>
<evidence type="ECO:0000259" key="1">
    <source>
        <dbReference type="PROSITE" id="PS50280"/>
    </source>
</evidence>
<accession>A0A3D9MZN6</accession>
<dbReference type="PROSITE" id="PS50280">
    <property type="entry name" value="SET"/>
    <property type="match status" value="1"/>
</dbReference>
<name>A0A3D9MZN6_9FLAO</name>
<evidence type="ECO:0000313" key="2">
    <source>
        <dbReference type="EMBL" id="REE24817.1"/>
    </source>
</evidence>
<dbReference type="Gene3D" id="2.170.270.10">
    <property type="entry name" value="SET domain"/>
    <property type="match status" value="1"/>
</dbReference>
<comment type="caution">
    <text evidence="2">The sequence shown here is derived from an EMBL/GenBank/DDBJ whole genome shotgun (WGS) entry which is preliminary data.</text>
</comment>
<dbReference type="RefSeq" id="WP_245940326.1">
    <property type="nucleotide sequence ID" value="NZ_QREI01000003.1"/>
</dbReference>
<dbReference type="Proteomes" id="UP000256919">
    <property type="component" value="Unassembled WGS sequence"/>
</dbReference>
<feature type="domain" description="SET" evidence="1">
    <location>
        <begin position="20"/>
        <end position="140"/>
    </location>
</feature>
<sequence length="149" mass="16884">MSDSNTEDHYISTNTIEAPESDYLFIQPSQIKQAGQGLFTAVDIYEDEIISLFKGEIIDNNEAALRAEQHQDRYFINLLDGTIMDSMHTDCYAKYANDAEGLSQSNFKNNAAITLDDDNNVCIKAIKNIDYGEEVFCSYGKSYWKKHGK</sequence>
<keyword evidence="3" id="KW-1185">Reference proteome</keyword>
<dbReference type="AlphaFoldDB" id="A0A3D9MZN6"/>
<dbReference type="InterPro" id="IPR001214">
    <property type="entry name" value="SET_dom"/>
</dbReference>